<comment type="caution">
    <text evidence="1">The sequence shown here is derived from an EMBL/GenBank/DDBJ whole genome shotgun (WGS) entry which is preliminary data.</text>
</comment>
<dbReference type="AlphaFoldDB" id="A0AAE2PU65"/>
<reference evidence="1" key="1">
    <citation type="journal article" date="2020" name="FEMS Microbiol. Ecol.">
        <title>Temporal dynamics of bacterial communities during seed development and maturation.</title>
        <authorList>
            <person name="Chesneau G."/>
            <person name="Torres-Cortes G."/>
            <person name="Briand M."/>
            <person name="Darrasse A."/>
            <person name="Preveaux A."/>
            <person name="Marais C."/>
            <person name="Jacques M.A."/>
            <person name="Shade A."/>
            <person name="Barret M."/>
        </authorList>
    </citation>
    <scope>NUCLEOTIDE SEQUENCE</scope>
    <source>
        <strain evidence="1">CFBP13533</strain>
    </source>
</reference>
<protein>
    <submittedName>
        <fullName evidence="1">DUF3757 domain-containing protein</fullName>
    </submittedName>
</protein>
<evidence type="ECO:0000313" key="2">
    <source>
        <dbReference type="Proteomes" id="UP000610293"/>
    </source>
</evidence>
<dbReference type="RefSeq" id="WP_191955264.1">
    <property type="nucleotide sequence ID" value="NZ_JACYNJ010000001.1"/>
</dbReference>
<name>A0AAE2PU65_PSEFL</name>
<accession>A0AAE2PU65</accession>
<dbReference type="EMBL" id="JACYNJ010000001">
    <property type="protein sequence ID" value="MBD8268527.1"/>
    <property type="molecule type" value="Genomic_DNA"/>
</dbReference>
<dbReference type="InterPro" id="IPR022231">
    <property type="entry name" value="DUF3757"/>
</dbReference>
<proteinExistence type="predicted"/>
<gene>
    <name evidence="1" type="ORF">IFU03_02030</name>
</gene>
<dbReference type="Pfam" id="PF12582">
    <property type="entry name" value="DUF3757"/>
    <property type="match status" value="1"/>
</dbReference>
<sequence>MFKQLICVLLLTGCVIDQAWSRQSCPDKSMIRNVKGYFQYRQDGVLWQGPKVEPNEFINRFLGAVFAPERDGDQKIGYVEKCVYKNYREQQVVLRPRISGSENNMSLTDSLRWAQDKASFEQPVYVCEDNQPHNCAFEINDPRR</sequence>
<evidence type="ECO:0000313" key="1">
    <source>
        <dbReference type="EMBL" id="MBD8268527.1"/>
    </source>
</evidence>
<dbReference type="Proteomes" id="UP000610293">
    <property type="component" value="Unassembled WGS sequence"/>
</dbReference>
<organism evidence="1 2">
    <name type="scientific">Pseudomonas fluorescens</name>
    <dbReference type="NCBI Taxonomy" id="294"/>
    <lineage>
        <taxon>Bacteria</taxon>
        <taxon>Pseudomonadati</taxon>
        <taxon>Pseudomonadota</taxon>
        <taxon>Gammaproteobacteria</taxon>
        <taxon>Pseudomonadales</taxon>
        <taxon>Pseudomonadaceae</taxon>
        <taxon>Pseudomonas</taxon>
    </lineage>
</organism>